<accession>A0A6S6W560</accession>
<evidence type="ECO:0000313" key="2">
    <source>
        <dbReference type="EMBL" id="CAE7185195.1"/>
    </source>
</evidence>
<reference evidence="2" key="1">
    <citation type="submission" date="2021-02" db="EMBL/GenBank/DDBJ databases">
        <authorList>
            <person name="Syme A R."/>
            <person name="Syme A R."/>
            <person name="Moolhuijzen P."/>
        </authorList>
    </citation>
    <scope>NUCLEOTIDE SEQUENCE</scope>
    <source>
        <strain evidence="2">W1-1</strain>
    </source>
</reference>
<organism evidence="2 3">
    <name type="scientific">Pyrenophora teres f. teres</name>
    <dbReference type="NCBI Taxonomy" id="97479"/>
    <lineage>
        <taxon>Eukaryota</taxon>
        <taxon>Fungi</taxon>
        <taxon>Dikarya</taxon>
        <taxon>Ascomycota</taxon>
        <taxon>Pezizomycotina</taxon>
        <taxon>Dothideomycetes</taxon>
        <taxon>Pleosporomycetidae</taxon>
        <taxon>Pleosporales</taxon>
        <taxon>Pleosporineae</taxon>
        <taxon>Pleosporaceae</taxon>
        <taxon>Pyrenophora</taxon>
    </lineage>
</organism>
<dbReference type="EMBL" id="HG992982">
    <property type="protein sequence ID" value="CAE7185195.1"/>
    <property type="molecule type" value="Genomic_DNA"/>
</dbReference>
<dbReference type="Proteomes" id="UP000472372">
    <property type="component" value="Chromosome 6"/>
</dbReference>
<evidence type="ECO:0000256" key="1">
    <source>
        <dbReference type="SAM" id="MobiDB-lite"/>
    </source>
</evidence>
<proteinExistence type="predicted"/>
<sequence length="217" mass="25067">MADTKIVSNKTRRQILAPHRHPWPNAEIAIRDDEYLNQAFHIIIGYIQRPNRAGFIDDLEYKNYLVTLVQIAKMISRRNNNLHALVLKPADWVFFDRALKEVKVQYPQLDVEYRQQALMPVVLEKDGKMFVKARDGTAIELKNKLEGEPDNSAIDIEASKCKSEEAKESEETNRTANEQRANRLIQIQALRNEIARLTHDIHDMTLQGEQYESTATA</sequence>
<name>A0A6S6W560_9PLEO</name>
<protein>
    <submittedName>
        <fullName evidence="2">Uncharacterized protein</fullName>
    </submittedName>
</protein>
<evidence type="ECO:0000313" key="3">
    <source>
        <dbReference type="Proteomes" id="UP000472372"/>
    </source>
</evidence>
<feature type="compositionally biased region" description="Basic and acidic residues" evidence="1">
    <location>
        <begin position="161"/>
        <end position="173"/>
    </location>
</feature>
<gene>
    <name evidence="2" type="ORF">PTTW11_06762</name>
</gene>
<dbReference type="AlphaFoldDB" id="A0A6S6W560"/>
<feature type="region of interest" description="Disordered" evidence="1">
    <location>
        <begin position="161"/>
        <end position="180"/>
    </location>
</feature>